<keyword evidence="2" id="KW-1185">Reference proteome</keyword>
<accession>A0A7R7DL40</accession>
<protein>
    <submittedName>
        <fullName evidence="1">Uncharacterized protein</fullName>
    </submittedName>
</protein>
<dbReference type="AlphaFoldDB" id="A0A7R7DL40"/>
<proteinExistence type="predicted"/>
<dbReference type="KEGG" id="atl:Athai_10690"/>
<evidence type="ECO:0000313" key="2">
    <source>
        <dbReference type="Proteomes" id="UP000611640"/>
    </source>
</evidence>
<gene>
    <name evidence="1" type="ORF">Athai_10690</name>
</gene>
<sequence>MNYWAFWVGEIDQQQPDDSYMADSSLRWRGAVLLRHIVDRLDADHAFIDLNVHTLWALLQARPGVAVAEPETASLLVTRSQRLMDTAELSARARGS</sequence>
<evidence type="ECO:0000313" key="1">
    <source>
        <dbReference type="EMBL" id="BCJ33566.1"/>
    </source>
</evidence>
<name>A0A7R7DL40_9ACTN</name>
<dbReference type="Proteomes" id="UP000611640">
    <property type="component" value="Chromosome"/>
</dbReference>
<organism evidence="1 2">
    <name type="scientific">Actinocatenispora thailandica</name>
    <dbReference type="NCBI Taxonomy" id="227318"/>
    <lineage>
        <taxon>Bacteria</taxon>
        <taxon>Bacillati</taxon>
        <taxon>Actinomycetota</taxon>
        <taxon>Actinomycetes</taxon>
        <taxon>Micromonosporales</taxon>
        <taxon>Micromonosporaceae</taxon>
        <taxon>Actinocatenispora</taxon>
    </lineage>
</organism>
<dbReference type="EMBL" id="AP023355">
    <property type="protein sequence ID" value="BCJ33566.1"/>
    <property type="molecule type" value="Genomic_DNA"/>
</dbReference>
<reference evidence="1 2" key="1">
    <citation type="submission" date="2020-08" db="EMBL/GenBank/DDBJ databases">
        <title>Whole genome shotgun sequence of Actinocatenispora thailandica NBRC 105041.</title>
        <authorList>
            <person name="Komaki H."/>
            <person name="Tamura T."/>
        </authorList>
    </citation>
    <scope>NUCLEOTIDE SEQUENCE [LARGE SCALE GENOMIC DNA]</scope>
    <source>
        <strain evidence="1 2">NBRC 105041</strain>
    </source>
</reference>